<organism evidence="4 5">
    <name type="scientific">Rhizophlyctis rosea</name>
    <dbReference type="NCBI Taxonomy" id="64517"/>
    <lineage>
        <taxon>Eukaryota</taxon>
        <taxon>Fungi</taxon>
        <taxon>Fungi incertae sedis</taxon>
        <taxon>Chytridiomycota</taxon>
        <taxon>Chytridiomycota incertae sedis</taxon>
        <taxon>Chytridiomycetes</taxon>
        <taxon>Rhizophlyctidales</taxon>
        <taxon>Rhizophlyctidaceae</taxon>
        <taxon>Rhizophlyctis</taxon>
    </lineage>
</organism>
<feature type="compositionally biased region" description="Low complexity" evidence="1">
    <location>
        <begin position="591"/>
        <end position="605"/>
    </location>
</feature>
<dbReference type="AlphaFoldDB" id="A0AAD5WYR3"/>
<feature type="compositionally biased region" description="Basic and acidic residues" evidence="1">
    <location>
        <begin position="610"/>
        <end position="626"/>
    </location>
</feature>
<dbReference type="InterPro" id="IPR013783">
    <property type="entry name" value="Ig-like_fold"/>
</dbReference>
<feature type="domain" description="Dystroglycan-type cadherin-like" evidence="3">
    <location>
        <begin position="177"/>
        <end position="278"/>
    </location>
</feature>
<keyword evidence="2" id="KW-1133">Transmembrane helix</keyword>
<dbReference type="EMBL" id="JADGJD010001111">
    <property type="protein sequence ID" value="KAJ3046698.1"/>
    <property type="molecule type" value="Genomic_DNA"/>
</dbReference>
<dbReference type="GO" id="GO:0016020">
    <property type="term" value="C:membrane"/>
    <property type="evidence" value="ECO:0007669"/>
    <property type="project" value="InterPro"/>
</dbReference>
<dbReference type="Proteomes" id="UP001212841">
    <property type="component" value="Unassembled WGS sequence"/>
</dbReference>
<dbReference type="SMART" id="SM00736">
    <property type="entry name" value="CADG"/>
    <property type="match status" value="1"/>
</dbReference>
<comment type="caution">
    <text evidence="4">The sequence shown here is derived from an EMBL/GenBank/DDBJ whole genome shotgun (WGS) entry which is preliminary data.</text>
</comment>
<name>A0AAD5WYR3_9FUNG</name>
<dbReference type="InterPro" id="IPR015919">
    <property type="entry name" value="Cadherin-like_sf"/>
</dbReference>
<feature type="non-terminal residue" evidence="4">
    <location>
        <position position="626"/>
    </location>
</feature>
<keyword evidence="2" id="KW-0812">Transmembrane</keyword>
<keyword evidence="5" id="KW-1185">Reference proteome</keyword>
<protein>
    <recommendedName>
        <fullName evidence="3">Dystroglycan-type cadherin-like domain-containing protein</fullName>
    </recommendedName>
</protein>
<sequence length="626" mass="67691">MKGQEILFNMRRQQALVAVLWVGSLFSLRLVDGALLHRKAVRIDDGSPGPFALESGNLFSYTVPKPYRNLTDMRGTSVDGTVGLPPWMWFNNLTGVFAGKHAFLTVAREDHALTGKTGSPYTNLPIPHTSVRIFFTGINATSSNTLVTLPFTVLLDGNHPPLPQSPTIPQTRASGITYQQLTNNIIPTAYVNITYKFVFPRGLIIDEDGDPLAYRAEALHQENATERVWLRFDNSSLEFSGTPLSIAPLDIVVIATDPAGAAARVTFHIDVQNSTQTTTSADPSFTPPADIAADQYAINIIKIVVPIVIVVASVAACIVWACARRTNPRFSKYSDVESVRSARAARWSYGSNGMNRKDSARSMVTEEIPPVPVRRVLTVRNEPAVAPAAEASTAATAMEQVEESHDDTPLAELQPKKRPASLVTSASNPDTVRDLYALYLDRIGKRGSGEVRSHPLLRVPSRTLRNQTGHRRTASEELRCVGERLGAVEEEYDEIGGVGGAGRSEGLEDDQRTLTPGNGGRSGGSSQRRKGRSVSVGVGVEGMRKVSGNSGRRRTGSGCESVESIDPIIITPPPELASLGRRDPIADGVDLSSLSALNLPSSTNNTDTTANEHIDSTPYDEEIHLK</sequence>
<evidence type="ECO:0000313" key="4">
    <source>
        <dbReference type="EMBL" id="KAJ3046698.1"/>
    </source>
</evidence>
<accession>A0AAD5WYR3</accession>
<feature type="region of interest" description="Disordered" evidence="1">
    <location>
        <begin position="385"/>
        <end position="426"/>
    </location>
</feature>
<evidence type="ECO:0000313" key="5">
    <source>
        <dbReference type="Proteomes" id="UP001212841"/>
    </source>
</evidence>
<feature type="transmembrane region" description="Helical" evidence="2">
    <location>
        <begin position="303"/>
        <end position="323"/>
    </location>
</feature>
<evidence type="ECO:0000256" key="1">
    <source>
        <dbReference type="SAM" id="MobiDB-lite"/>
    </source>
</evidence>
<proteinExistence type="predicted"/>
<feature type="compositionally biased region" description="Low complexity" evidence="1">
    <location>
        <begin position="385"/>
        <end position="397"/>
    </location>
</feature>
<dbReference type="InterPro" id="IPR006644">
    <property type="entry name" value="Cadg"/>
</dbReference>
<reference evidence="4" key="1">
    <citation type="submission" date="2020-05" db="EMBL/GenBank/DDBJ databases">
        <title>Phylogenomic resolution of chytrid fungi.</title>
        <authorList>
            <person name="Stajich J.E."/>
            <person name="Amses K."/>
            <person name="Simmons R."/>
            <person name="Seto K."/>
            <person name="Myers J."/>
            <person name="Bonds A."/>
            <person name="Quandt C.A."/>
            <person name="Barry K."/>
            <person name="Liu P."/>
            <person name="Grigoriev I."/>
            <person name="Longcore J.E."/>
            <person name="James T.Y."/>
        </authorList>
    </citation>
    <scope>NUCLEOTIDE SEQUENCE</scope>
    <source>
        <strain evidence="4">JEL0318</strain>
    </source>
</reference>
<gene>
    <name evidence="4" type="ORF">HK097_000627</name>
</gene>
<dbReference type="SUPFAM" id="SSF49313">
    <property type="entry name" value="Cadherin-like"/>
    <property type="match status" value="1"/>
</dbReference>
<keyword evidence="2" id="KW-0472">Membrane</keyword>
<feature type="region of interest" description="Disordered" evidence="1">
    <location>
        <begin position="492"/>
        <end position="626"/>
    </location>
</feature>
<dbReference type="Gene3D" id="2.60.40.10">
    <property type="entry name" value="Immunoglobulins"/>
    <property type="match status" value="1"/>
</dbReference>
<evidence type="ECO:0000259" key="3">
    <source>
        <dbReference type="SMART" id="SM00736"/>
    </source>
</evidence>
<evidence type="ECO:0000256" key="2">
    <source>
        <dbReference type="SAM" id="Phobius"/>
    </source>
</evidence>
<dbReference type="GO" id="GO:0005509">
    <property type="term" value="F:calcium ion binding"/>
    <property type="evidence" value="ECO:0007669"/>
    <property type="project" value="InterPro"/>
</dbReference>